<dbReference type="GO" id="GO:0003677">
    <property type="term" value="F:DNA binding"/>
    <property type="evidence" value="ECO:0007669"/>
    <property type="project" value="UniProtKB-KW"/>
</dbReference>
<dbReference type="AlphaFoldDB" id="B8MR93"/>
<dbReference type="GeneID" id="8100501"/>
<dbReference type="InterPro" id="IPR036864">
    <property type="entry name" value="Zn2-C6_fun-type_DNA-bd_sf"/>
</dbReference>
<reference evidence="9" key="1">
    <citation type="journal article" date="2015" name="Genome Announc.">
        <title>Genome sequence of the AIDS-associated pathogen Penicillium marneffei (ATCC18224) and its near taxonomic relative Talaromyces stipitatus (ATCC10500).</title>
        <authorList>
            <person name="Nierman W.C."/>
            <person name="Fedorova-Abrams N.D."/>
            <person name="Andrianopoulos A."/>
        </authorList>
    </citation>
    <scope>NUCLEOTIDE SEQUENCE [LARGE SCALE GENOMIC DNA]</scope>
    <source>
        <strain evidence="9">ATCC 10500 / CBS 375.48 / QM 6759 / NRRL 1006</strain>
    </source>
</reference>
<evidence type="ECO:0000256" key="4">
    <source>
        <dbReference type="ARBA" id="ARBA00023242"/>
    </source>
</evidence>
<dbReference type="Proteomes" id="UP000001745">
    <property type="component" value="Unassembled WGS sequence"/>
</dbReference>
<keyword evidence="1" id="KW-0805">Transcription regulation</keyword>
<sequence length="404" mass="45560">MLRRSHKKSRRGCLECKRRHVKCDEGRPVCVLCTMSGRTCRYACESPQDNPSTPNTPKSGPNSTSSVPSISPLAIASVSNPSWATFPNAETQQSSPALDEPLNMNHMELLIHTTLDKDVFSLGSHDTNYLTNVTNGLRISLESSYLLHQVLAFSARHLAFLHPERADIYLYQAVSLQTRAVSLFNASWNGIDESNCVAMLLFSSILGHHILADTLAKRDAGGLDAFMIHFVHCLDIQKGVHTIARTAWPLLMESELENILSWSSQYTSRIPIGNHCQQVKELINKAEGLTEEENEACHEAIRYLQVGFDAVHAEKEEEYGNRFHMIPSWILLVPPALRGLFVAKRREALVLLAYYALLLHHGRYLWQIGDAGLFILCIVEDYLGTEWAHWLKYLREEVNKTLLV</sequence>
<accession>B8MR93</accession>
<dbReference type="Gene3D" id="4.10.240.10">
    <property type="entry name" value="Zn(2)-C6 fungal-type DNA-binding domain"/>
    <property type="match status" value="1"/>
</dbReference>
<dbReference type="STRING" id="441959.B8MR93"/>
<dbReference type="InterPro" id="IPR001138">
    <property type="entry name" value="Zn2Cys6_DnaBD"/>
</dbReference>
<evidence type="ECO:0000256" key="6">
    <source>
        <dbReference type="SAM" id="MobiDB-lite"/>
    </source>
</evidence>
<dbReference type="PhylomeDB" id="B8MR93"/>
<evidence type="ECO:0000256" key="5">
    <source>
        <dbReference type="SAM" id="Coils"/>
    </source>
</evidence>
<dbReference type="CDD" id="cd00067">
    <property type="entry name" value="GAL4"/>
    <property type="match status" value="1"/>
</dbReference>
<dbReference type="HOGENOM" id="CLU_024934_2_0_1"/>
<keyword evidence="5" id="KW-0175">Coiled coil</keyword>
<feature type="region of interest" description="Disordered" evidence="6">
    <location>
        <begin position="45"/>
        <end position="69"/>
    </location>
</feature>
<evidence type="ECO:0000313" key="8">
    <source>
        <dbReference type="EMBL" id="EED12988.1"/>
    </source>
</evidence>
<dbReference type="eggNOG" id="ENOG502SM5E">
    <property type="taxonomic scope" value="Eukaryota"/>
</dbReference>
<keyword evidence="9" id="KW-1185">Reference proteome</keyword>
<keyword evidence="3" id="KW-0804">Transcription</keyword>
<protein>
    <submittedName>
        <fullName evidence="8">C6 finger domain protein, putative</fullName>
    </submittedName>
</protein>
<feature type="coiled-coil region" evidence="5">
    <location>
        <begin position="272"/>
        <end position="299"/>
    </location>
</feature>
<dbReference type="EMBL" id="EQ962659">
    <property type="protein sequence ID" value="EED12988.1"/>
    <property type="molecule type" value="Genomic_DNA"/>
</dbReference>
<dbReference type="RefSeq" id="XP_002487099.1">
    <property type="nucleotide sequence ID" value="XM_002487054.1"/>
</dbReference>
<organism evidence="8 9">
    <name type="scientific">Talaromyces stipitatus (strain ATCC 10500 / CBS 375.48 / QM 6759 / NRRL 1006)</name>
    <name type="common">Penicillium stipitatum</name>
    <dbReference type="NCBI Taxonomy" id="441959"/>
    <lineage>
        <taxon>Eukaryota</taxon>
        <taxon>Fungi</taxon>
        <taxon>Dikarya</taxon>
        <taxon>Ascomycota</taxon>
        <taxon>Pezizomycotina</taxon>
        <taxon>Eurotiomycetes</taxon>
        <taxon>Eurotiomycetidae</taxon>
        <taxon>Eurotiales</taxon>
        <taxon>Trichocomaceae</taxon>
        <taxon>Talaromyces</taxon>
        <taxon>Talaromyces sect. Talaromyces</taxon>
    </lineage>
</organism>
<gene>
    <name evidence="8" type="ORF">TSTA_054950</name>
</gene>
<dbReference type="PANTHER" id="PTHR47784">
    <property type="entry name" value="STEROL UPTAKE CONTROL PROTEIN 2"/>
    <property type="match status" value="1"/>
</dbReference>
<dbReference type="Pfam" id="PF00172">
    <property type="entry name" value="Zn_clus"/>
    <property type="match status" value="1"/>
</dbReference>
<evidence type="ECO:0000259" key="7">
    <source>
        <dbReference type="PROSITE" id="PS50048"/>
    </source>
</evidence>
<dbReference type="GO" id="GO:0008270">
    <property type="term" value="F:zinc ion binding"/>
    <property type="evidence" value="ECO:0007669"/>
    <property type="project" value="InterPro"/>
</dbReference>
<dbReference type="VEuPathDB" id="FungiDB:TSTA_054950"/>
<dbReference type="SUPFAM" id="SSF57701">
    <property type="entry name" value="Zn2/Cys6 DNA-binding domain"/>
    <property type="match status" value="1"/>
</dbReference>
<feature type="compositionally biased region" description="Polar residues" evidence="6">
    <location>
        <begin position="47"/>
        <end position="69"/>
    </location>
</feature>
<evidence type="ECO:0000256" key="1">
    <source>
        <dbReference type="ARBA" id="ARBA00023015"/>
    </source>
</evidence>
<dbReference type="InParanoid" id="B8MR93"/>
<keyword evidence="2" id="KW-0238">DNA-binding</keyword>
<dbReference type="SMART" id="SM00066">
    <property type="entry name" value="GAL4"/>
    <property type="match status" value="1"/>
</dbReference>
<dbReference type="InterPro" id="IPR053157">
    <property type="entry name" value="Sterol_Uptake_Regulator"/>
</dbReference>
<evidence type="ECO:0000256" key="2">
    <source>
        <dbReference type="ARBA" id="ARBA00023125"/>
    </source>
</evidence>
<feature type="domain" description="Zn(2)-C6 fungal-type" evidence="7">
    <location>
        <begin position="12"/>
        <end position="42"/>
    </location>
</feature>
<evidence type="ECO:0000313" key="9">
    <source>
        <dbReference type="Proteomes" id="UP000001745"/>
    </source>
</evidence>
<dbReference type="PROSITE" id="PS50048">
    <property type="entry name" value="ZN2_CY6_FUNGAL_2"/>
    <property type="match status" value="1"/>
</dbReference>
<dbReference type="PANTHER" id="PTHR47784:SF4">
    <property type="entry name" value="ZN(II)2CYS6 TRANSCRIPTION FACTOR (EUROFUNG)"/>
    <property type="match status" value="1"/>
</dbReference>
<dbReference type="OMA" id="MEHMELF"/>
<dbReference type="GO" id="GO:0001228">
    <property type="term" value="F:DNA-binding transcription activator activity, RNA polymerase II-specific"/>
    <property type="evidence" value="ECO:0007669"/>
    <property type="project" value="TreeGrafter"/>
</dbReference>
<proteinExistence type="predicted"/>
<evidence type="ECO:0000256" key="3">
    <source>
        <dbReference type="ARBA" id="ARBA00023163"/>
    </source>
</evidence>
<keyword evidence="4" id="KW-0539">Nucleus</keyword>
<dbReference type="OrthoDB" id="4937900at2759"/>
<name>B8MR93_TALSN</name>
<dbReference type="PROSITE" id="PS00463">
    <property type="entry name" value="ZN2_CY6_FUNGAL_1"/>
    <property type="match status" value="1"/>
</dbReference>